<protein>
    <submittedName>
        <fullName evidence="1">Uncharacterized protein</fullName>
    </submittedName>
</protein>
<dbReference type="Proteomes" id="UP000307602">
    <property type="component" value="Unassembled WGS sequence"/>
</dbReference>
<dbReference type="Gene3D" id="2.60.40.1180">
    <property type="entry name" value="Golgi alpha-mannosidase II"/>
    <property type="match status" value="1"/>
</dbReference>
<proteinExistence type="predicted"/>
<dbReference type="AlphaFoldDB" id="A0A4S1DTA5"/>
<reference evidence="1 2" key="1">
    <citation type="submission" date="2019-04" db="EMBL/GenBank/DDBJ databases">
        <authorList>
            <person name="Liu A."/>
        </authorList>
    </citation>
    <scope>NUCLEOTIDE SEQUENCE [LARGE SCALE GENOMIC DNA]</scope>
    <source>
        <strain evidence="1 2">RZ03</strain>
    </source>
</reference>
<dbReference type="RefSeq" id="WP_135878278.1">
    <property type="nucleotide sequence ID" value="NZ_SRSO01000026.1"/>
</dbReference>
<evidence type="ECO:0000313" key="1">
    <source>
        <dbReference type="EMBL" id="TGV01207.1"/>
    </source>
</evidence>
<accession>A0A4S1DTA5</accession>
<organism evidence="1 2">
    <name type="scientific">Flavivirga rizhaonensis</name>
    <dbReference type="NCBI Taxonomy" id="2559571"/>
    <lineage>
        <taxon>Bacteria</taxon>
        <taxon>Pseudomonadati</taxon>
        <taxon>Bacteroidota</taxon>
        <taxon>Flavobacteriia</taxon>
        <taxon>Flavobacteriales</taxon>
        <taxon>Flavobacteriaceae</taxon>
        <taxon>Flavivirga</taxon>
    </lineage>
</organism>
<name>A0A4S1DTA5_9FLAO</name>
<evidence type="ECO:0000313" key="2">
    <source>
        <dbReference type="Proteomes" id="UP000307602"/>
    </source>
</evidence>
<dbReference type="InterPro" id="IPR013780">
    <property type="entry name" value="Glyco_hydro_b"/>
</dbReference>
<keyword evidence="2" id="KW-1185">Reference proteome</keyword>
<dbReference type="EMBL" id="SRSO01000026">
    <property type="protein sequence ID" value="TGV01207.1"/>
    <property type="molecule type" value="Genomic_DNA"/>
</dbReference>
<sequence>MKRWAKPDVTIFDETDIRFTTKNDVLYAIQLAIPKNGITKIKFLGTNNIPRSIKKIEKIELVGHGKVPFKCFDDRI</sequence>
<gene>
    <name evidence="1" type="ORF">EM932_16340</name>
</gene>
<comment type="caution">
    <text evidence="1">The sequence shown here is derived from an EMBL/GenBank/DDBJ whole genome shotgun (WGS) entry which is preliminary data.</text>
</comment>